<comment type="caution">
    <text evidence="2">The sequence shown here is derived from an EMBL/GenBank/DDBJ whole genome shotgun (WGS) entry which is preliminary data.</text>
</comment>
<dbReference type="Proteomes" id="UP001601948">
    <property type="component" value="Unassembled WGS sequence"/>
</dbReference>
<accession>A0ABW6QMD8</accession>
<proteinExistence type="predicted"/>
<evidence type="ECO:0000256" key="1">
    <source>
        <dbReference type="SAM" id="MobiDB-lite"/>
    </source>
</evidence>
<feature type="region of interest" description="Disordered" evidence="1">
    <location>
        <begin position="1"/>
        <end position="52"/>
    </location>
</feature>
<reference evidence="2 3" key="1">
    <citation type="submission" date="2024-10" db="EMBL/GenBank/DDBJ databases">
        <title>The Natural Products Discovery Center: Release of the First 8490 Sequenced Strains for Exploring Actinobacteria Biosynthetic Diversity.</title>
        <authorList>
            <person name="Kalkreuter E."/>
            <person name="Kautsar S.A."/>
            <person name="Yang D."/>
            <person name="Bader C.D."/>
            <person name="Teijaro C.N."/>
            <person name="Fluegel L."/>
            <person name="Davis C.M."/>
            <person name="Simpson J.R."/>
            <person name="Lauterbach L."/>
            <person name="Steele A.D."/>
            <person name="Gui C."/>
            <person name="Meng S."/>
            <person name="Li G."/>
            <person name="Viehrig K."/>
            <person name="Ye F."/>
            <person name="Su P."/>
            <person name="Kiefer A.F."/>
            <person name="Nichols A."/>
            <person name="Cepeda A.J."/>
            <person name="Yan W."/>
            <person name="Fan B."/>
            <person name="Jiang Y."/>
            <person name="Adhikari A."/>
            <person name="Zheng C.-J."/>
            <person name="Schuster L."/>
            <person name="Cowan T.M."/>
            <person name="Smanski M.J."/>
            <person name="Chevrette M.G."/>
            <person name="De Carvalho L.P.S."/>
            <person name="Shen B."/>
        </authorList>
    </citation>
    <scope>NUCLEOTIDE SEQUENCE [LARGE SCALE GENOMIC DNA]</scope>
    <source>
        <strain evidence="2 3">NPDC003040</strain>
    </source>
</reference>
<name>A0ABW6QMD8_9NOCA</name>
<keyword evidence="3" id="KW-1185">Reference proteome</keyword>
<dbReference type="EMBL" id="JBIAPI010000001">
    <property type="protein sequence ID" value="MFF3222372.1"/>
    <property type="molecule type" value="Genomic_DNA"/>
</dbReference>
<evidence type="ECO:0000313" key="3">
    <source>
        <dbReference type="Proteomes" id="UP001601948"/>
    </source>
</evidence>
<dbReference type="RefSeq" id="WP_387714276.1">
    <property type="nucleotide sequence ID" value="NZ_JBIAPI010000001.1"/>
</dbReference>
<gene>
    <name evidence="2" type="ORF">ACFYV7_06215</name>
</gene>
<organism evidence="2 3">
    <name type="scientific">Nocardia suismassiliense</name>
    <dbReference type="NCBI Taxonomy" id="2077092"/>
    <lineage>
        <taxon>Bacteria</taxon>
        <taxon>Bacillati</taxon>
        <taxon>Actinomycetota</taxon>
        <taxon>Actinomycetes</taxon>
        <taxon>Mycobacteriales</taxon>
        <taxon>Nocardiaceae</taxon>
        <taxon>Nocardia</taxon>
    </lineage>
</organism>
<evidence type="ECO:0000313" key="2">
    <source>
        <dbReference type="EMBL" id="MFF3222372.1"/>
    </source>
</evidence>
<protein>
    <submittedName>
        <fullName evidence="2">Uncharacterized protein</fullName>
    </submittedName>
</protein>
<sequence>MSAYLEFGETATRVTAAGRSPRETTDGEWGSGRAISAVARGPHAGAPSGGRT</sequence>